<organism evidence="1 2">
    <name type="scientific">Zingiber officinale</name>
    <name type="common">Ginger</name>
    <name type="synonym">Amomum zingiber</name>
    <dbReference type="NCBI Taxonomy" id="94328"/>
    <lineage>
        <taxon>Eukaryota</taxon>
        <taxon>Viridiplantae</taxon>
        <taxon>Streptophyta</taxon>
        <taxon>Embryophyta</taxon>
        <taxon>Tracheophyta</taxon>
        <taxon>Spermatophyta</taxon>
        <taxon>Magnoliopsida</taxon>
        <taxon>Liliopsida</taxon>
        <taxon>Zingiberales</taxon>
        <taxon>Zingiberaceae</taxon>
        <taxon>Zingiber</taxon>
    </lineage>
</organism>
<evidence type="ECO:0000313" key="2">
    <source>
        <dbReference type="Proteomes" id="UP000734854"/>
    </source>
</evidence>
<name>A0A8J5LBT0_ZINOF</name>
<gene>
    <name evidence="1" type="ORF">ZIOFF_033003</name>
</gene>
<comment type="caution">
    <text evidence="1">The sequence shown here is derived from an EMBL/GenBank/DDBJ whole genome shotgun (WGS) entry which is preliminary data.</text>
</comment>
<dbReference type="EMBL" id="JACMSC010000009">
    <property type="protein sequence ID" value="KAG6507652.1"/>
    <property type="molecule type" value="Genomic_DNA"/>
</dbReference>
<dbReference type="Proteomes" id="UP000734854">
    <property type="component" value="Unassembled WGS sequence"/>
</dbReference>
<dbReference type="PANTHER" id="PTHR36885:SF2">
    <property type="entry name" value="DUF4378 DOMAIN-CONTAINING PROTEIN"/>
    <property type="match status" value="1"/>
</dbReference>
<keyword evidence="2" id="KW-1185">Reference proteome</keyword>
<evidence type="ECO:0000313" key="1">
    <source>
        <dbReference type="EMBL" id="KAG6507652.1"/>
    </source>
</evidence>
<reference evidence="1 2" key="1">
    <citation type="submission" date="2020-08" db="EMBL/GenBank/DDBJ databases">
        <title>Plant Genome Project.</title>
        <authorList>
            <person name="Zhang R.-G."/>
        </authorList>
    </citation>
    <scope>NUCLEOTIDE SEQUENCE [LARGE SCALE GENOMIC DNA]</scope>
    <source>
        <tissue evidence="1">Rhizome</tissue>
    </source>
</reference>
<accession>A0A8J5LBT0</accession>
<proteinExistence type="predicted"/>
<dbReference type="PANTHER" id="PTHR36885">
    <property type="entry name" value="EXPRESSED PROTEIN"/>
    <property type="match status" value="1"/>
</dbReference>
<sequence length="210" mass="24427">MAHPSRSAPGGIRRLSELLAEQQEPFLLDIYLLEKGHPERSSSASVCWSVLNASHGLRRSSSRFQLLKRKLTDLLHHVRPWSWDSNKRIFLCSPPSSSPVSYTIKFHSFLSCSRLFFSLMFLELAYSPVFYTFTKSRKQLDERKKLVLNPELYGKTQQEIASLITSIRREWYELHPHVKEIGIHVEEAIFEEIREDVISEMIDFCSRTLG</sequence>
<protein>
    <submittedName>
        <fullName evidence="1">Uncharacterized protein</fullName>
    </submittedName>
</protein>
<dbReference type="AlphaFoldDB" id="A0A8J5LBT0"/>